<dbReference type="Proteomes" id="UP000027195">
    <property type="component" value="Unassembled WGS sequence"/>
</dbReference>
<sequence>MQCILYFHAFRSFTPIYLLDAEKEPKTACVAAILPVFMFRHSLHLYSLTLRRRSSLIINLLVYYFIQGAISLPTNLVHASSFSFSVFVPILTLNEASSITRSCLRSRSNGFILVHSSL</sequence>
<dbReference type="AlphaFoldDB" id="A0A067MV35"/>
<proteinExistence type="predicted"/>
<gene>
    <name evidence="2" type="ORF">BOTBODRAFT_439740</name>
</gene>
<evidence type="ECO:0000256" key="1">
    <source>
        <dbReference type="SAM" id="Phobius"/>
    </source>
</evidence>
<name>A0A067MV35_BOTB1</name>
<organism evidence="2 3">
    <name type="scientific">Botryobasidium botryosum (strain FD-172 SS1)</name>
    <dbReference type="NCBI Taxonomy" id="930990"/>
    <lineage>
        <taxon>Eukaryota</taxon>
        <taxon>Fungi</taxon>
        <taxon>Dikarya</taxon>
        <taxon>Basidiomycota</taxon>
        <taxon>Agaricomycotina</taxon>
        <taxon>Agaricomycetes</taxon>
        <taxon>Cantharellales</taxon>
        <taxon>Botryobasidiaceae</taxon>
        <taxon>Botryobasidium</taxon>
    </lineage>
</organism>
<accession>A0A067MV35</accession>
<dbReference type="EMBL" id="KL198019">
    <property type="protein sequence ID" value="KDQ19459.1"/>
    <property type="molecule type" value="Genomic_DNA"/>
</dbReference>
<keyword evidence="1" id="KW-0812">Transmembrane</keyword>
<keyword evidence="1" id="KW-0472">Membrane</keyword>
<dbReference type="InParanoid" id="A0A067MV35"/>
<keyword evidence="1" id="KW-1133">Transmembrane helix</keyword>
<protein>
    <submittedName>
        <fullName evidence="2">Uncharacterized protein</fullName>
    </submittedName>
</protein>
<feature type="transmembrane region" description="Helical" evidence="1">
    <location>
        <begin position="56"/>
        <end position="73"/>
    </location>
</feature>
<dbReference type="HOGENOM" id="CLU_2072758_0_0_1"/>
<reference evidence="3" key="1">
    <citation type="journal article" date="2014" name="Proc. Natl. Acad. Sci. U.S.A.">
        <title>Extensive sampling of basidiomycete genomes demonstrates inadequacy of the white-rot/brown-rot paradigm for wood decay fungi.</title>
        <authorList>
            <person name="Riley R."/>
            <person name="Salamov A.A."/>
            <person name="Brown D.W."/>
            <person name="Nagy L.G."/>
            <person name="Floudas D."/>
            <person name="Held B.W."/>
            <person name="Levasseur A."/>
            <person name="Lombard V."/>
            <person name="Morin E."/>
            <person name="Otillar R."/>
            <person name="Lindquist E.A."/>
            <person name="Sun H."/>
            <person name="LaButti K.M."/>
            <person name="Schmutz J."/>
            <person name="Jabbour D."/>
            <person name="Luo H."/>
            <person name="Baker S.E."/>
            <person name="Pisabarro A.G."/>
            <person name="Walton J.D."/>
            <person name="Blanchette R.A."/>
            <person name="Henrissat B."/>
            <person name="Martin F."/>
            <person name="Cullen D."/>
            <person name="Hibbett D.S."/>
            <person name="Grigoriev I.V."/>
        </authorList>
    </citation>
    <scope>NUCLEOTIDE SEQUENCE [LARGE SCALE GENOMIC DNA]</scope>
    <source>
        <strain evidence="3">FD-172 SS1</strain>
    </source>
</reference>
<evidence type="ECO:0000313" key="3">
    <source>
        <dbReference type="Proteomes" id="UP000027195"/>
    </source>
</evidence>
<keyword evidence="3" id="KW-1185">Reference proteome</keyword>
<evidence type="ECO:0000313" key="2">
    <source>
        <dbReference type="EMBL" id="KDQ19459.1"/>
    </source>
</evidence>